<dbReference type="Pfam" id="PF10415">
    <property type="entry name" value="FumaraseC_C"/>
    <property type="match status" value="1"/>
</dbReference>
<evidence type="ECO:0000259" key="4">
    <source>
        <dbReference type="Pfam" id="PF10415"/>
    </source>
</evidence>
<dbReference type="GO" id="GO:0005829">
    <property type="term" value="C:cytosol"/>
    <property type="evidence" value="ECO:0007669"/>
    <property type="project" value="TreeGrafter"/>
</dbReference>
<dbReference type="GO" id="GO:0006099">
    <property type="term" value="P:tricarboxylic acid cycle"/>
    <property type="evidence" value="ECO:0007669"/>
    <property type="project" value="InterPro"/>
</dbReference>
<dbReference type="PANTHER" id="PTHR42696">
    <property type="entry name" value="ASPARTATE AMMONIA-LYASE"/>
    <property type="match status" value="1"/>
</dbReference>
<dbReference type="SUPFAM" id="SSF48557">
    <property type="entry name" value="L-aspartase-like"/>
    <property type="match status" value="1"/>
</dbReference>
<dbReference type="InterPro" id="IPR051546">
    <property type="entry name" value="Aspartate_Ammonia-Lyase"/>
</dbReference>
<dbReference type="EC" id="4.3.1.1" evidence="2"/>
<dbReference type="Gene3D" id="1.20.200.10">
    <property type="entry name" value="Fumarase/aspartase (Central domain)"/>
    <property type="match status" value="1"/>
</dbReference>
<dbReference type="EMBL" id="BJHY01000001">
    <property type="protein sequence ID" value="GDY78915.1"/>
    <property type="molecule type" value="Genomic_DNA"/>
</dbReference>
<comment type="catalytic activity">
    <reaction evidence="1">
        <text>L-aspartate = fumarate + NH4(+)</text>
        <dbReference type="Rhea" id="RHEA:16601"/>
        <dbReference type="ChEBI" id="CHEBI:28938"/>
        <dbReference type="ChEBI" id="CHEBI:29806"/>
        <dbReference type="ChEBI" id="CHEBI:29991"/>
        <dbReference type="EC" id="4.3.1.1"/>
    </reaction>
</comment>
<evidence type="ECO:0000256" key="2">
    <source>
        <dbReference type="ARBA" id="ARBA00012992"/>
    </source>
</evidence>
<dbReference type="FunFam" id="1.10.40.30:FF:000002">
    <property type="entry name" value="Fumarate hydratase class II"/>
    <property type="match status" value="1"/>
</dbReference>
<evidence type="ECO:0000256" key="1">
    <source>
        <dbReference type="ARBA" id="ARBA00001494"/>
    </source>
</evidence>
<accession>A0A4D4N5R0</accession>
<organism evidence="5 6">
    <name type="scientific">Streptomyces avermitilis</name>
    <dbReference type="NCBI Taxonomy" id="33903"/>
    <lineage>
        <taxon>Bacteria</taxon>
        <taxon>Bacillati</taxon>
        <taxon>Actinomycetota</taxon>
        <taxon>Actinomycetes</taxon>
        <taxon>Kitasatosporales</taxon>
        <taxon>Streptomycetaceae</taxon>
        <taxon>Streptomyces</taxon>
    </lineage>
</organism>
<protein>
    <recommendedName>
        <fullName evidence="2">aspartate ammonia-lyase</fullName>
        <ecNumber evidence="2">4.3.1.1</ecNumber>
    </recommendedName>
</protein>
<dbReference type="AlphaFoldDB" id="A0A4D4N5R0"/>
<name>A0A4D4N5R0_STRAX</name>
<dbReference type="PANTHER" id="PTHR42696:SF2">
    <property type="entry name" value="ASPARTATE AMMONIA-LYASE"/>
    <property type="match status" value="1"/>
</dbReference>
<dbReference type="InterPro" id="IPR008948">
    <property type="entry name" value="L-Aspartase-like"/>
</dbReference>
<evidence type="ECO:0000256" key="3">
    <source>
        <dbReference type="ARBA" id="ARBA00023239"/>
    </source>
</evidence>
<feature type="domain" description="Fumarase C C-terminal" evidence="4">
    <location>
        <begin position="60"/>
        <end position="112"/>
    </location>
</feature>
<gene>
    <name evidence="5" type="ORF">SAV31267_084000</name>
</gene>
<sequence length="119" mass="12322">MAAEAGQLQLNAFEPIILHSLSESITHLRAACLTLAERCVDGITANTEELRAAVENSIGLVTALNPHIGYTAATAIAKEALATGRGVAELVLEKGLLPADRLASLLRPEVLAGSGSPQI</sequence>
<dbReference type="Proteomes" id="UP000299211">
    <property type="component" value="Unassembled WGS sequence"/>
</dbReference>
<dbReference type="Gene3D" id="1.10.40.30">
    <property type="entry name" value="Fumarase/aspartase (C-terminal domain)"/>
    <property type="match status" value="1"/>
</dbReference>
<evidence type="ECO:0000313" key="5">
    <source>
        <dbReference type="EMBL" id="GDY78915.1"/>
    </source>
</evidence>
<dbReference type="GO" id="GO:0006531">
    <property type="term" value="P:aspartate metabolic process"/>
    <property type="evidence" value="ECO:0007669"/>
    <property type="project" value="TreeGrafter"/>
</dbReference>
<proteinExistence type="predicted"/>
<comment type="caution">
    <text evidence="5">The sequence shown here is derived from an EMBL/GenBank/DDBJ whole genome shotgun (WGS) entry which is preliminary data.</text>
</comment>
<dbReference type="GO" id="GO:0008797">
    <property type="term" value="F:aspartate ammonia-lyase activity"/>
    <property type="evidence" value="ECO:0007669"/>
    <property type="project" value="UniProtKB-EC"/>
</dbReference>
<dbReference type="InterPro" id="IPR018951">
    <property type="entry name" value="Fumarase_C_C"/>
</dbReference>
<keyword evidence="3" id="KW-0456">Lyase</keyword>
<evidence type="ECO:0000313" key="6">
    <source>
        <dbReference type="Proteomes" id="UP000299211"/>
    </source>
</evidence>
<reference evidence="5 6" key="1">
    <citation type="submission" date="2019-04" db="EMBL/GenBank/DDBJ databases">
        <title>Draft genome sequences of Streptomyces avermitilis ATCC 31267.</title>
        <authorList>
            <person name="Komaki H."/>
            <person name="Tamura T."/>
            <person name="Hosoyama A."/>
        </authorList>
    </citation>
    <scope>NUCLEOTIDE SEQUENCE [LARGE SCALE GENOMIC DNA]</scope>
    <source>
        <strain evidence="5 6">ATCC 31267</strain>
    </source>
</reference>